<dbReference type="Gene3D" id="3.40.50.300">
    <property type="entry name" value="P-loop containing nucleotide triphosphate hydrolases"/>
    <property type="match status" value="1"/>
</dbReference>
<evidence type="ECO:0000256" key="12">
    <source>
        <dbReference type="ARBA" id="ARBA00023136"/>
    </source>
</evidence>
<reference evidence="20" key="2">
    <citation type="journal article" date="2013" name="Nat. Commun.">
        <title>Genome of the Chinese tree shrew.</title>
        <authorList>
            <person name="Fan Y."/>
            <person name="Huang Z.Y."/>
            <person name="Cao C.C."/>
            <person name="Chen C.S."/>
            <person name="Chen Y.X."/>
            <person name="Fan D.D."/>
            <person name="He J."/>
            <person name="Hou H.L."/>
            <person name="Hu L."/>
            <person name="Hu X.T."/>
            <person name="Jiang X.T."/>
            <person name="Lai R."/>
            <person name="Lang Y.S."/>
            <person name="Liang B."/>
            <person name="Liao S.G."/>
            <person name="Mu D."/>
            <person name="Ma Y.Y."/>
            <person name="Niu Y.Y."/>
            <person name="Sun X.Q."/>
            <person name="Xia J.Q."/>
            <person name="Xiao J."/>
            <person name="Xiong Z.Q."/>
            <person name="Xu L."/>
            <person name="Yang L."/>
            <person name="Zhang Y."/>
            <person name="Zhao W."/>
            <person name="Zhao X.D."/>
            <person name="Zheng Y.T."/>
            <person name="Zhou J.M."/>
            <person name="Zhu Y.B."/>
            <person name="Zhang G.J."/>
            <person name="Wang J."/>
            <person name="Yao Y.G."/>
        </authorList>
    </citation>
    <scope>NUCLEOTIDE SEQUENCE [LARGE SCALE GENOMIC DNA]</scope>
</reference>
<protein>
    <submittedName>
        <fullName evidence="19">Atlastin-3</fullName>
    </submittedName>
</protein>
<dbReference type="STRING" id="246437.L9KRG6"/>
<dbReference type="GO" id="GO:0003924">
    <property type="term" value="F:GTPase activity"/>
    <property type="evidence" value="ECO:0007669"/>
    <property type="project" value="InterPro"/>
</dbReference>
<reference evidence="20" key="1">
    <citation type="submission" date="2012-07" db="EMBL/GenBank/DDBJ databases">
        <title>Genome of the Chinese tree shrew, a rising model animal genetically related to primates.</title>
        <authorList>
            <person name="Zhang G."/>
            <person name="Fan Y."/>
            <person name="Yao Y."/>
            <person name="Huang Z."/>
        </authorList>
    </citation>
    <scope>NUCLEOTIDE SEQUENCE [LARGE SCALE GENOMIC DNA]</scope>
</reference>
<feature type="transmembrane region" description="Helical" evidence="16">
    <location>
        <begin position="435"/>
        <end position="455"/>
    </location>
</feature>
<name>L9KRG6_TUPCH</name>
<keyword evidence="20" id="KW-1185">Reference proteome</keyword>
<dbReference type="InterPro" id="IPR030386">
    <property type="entry name" value="G_GB1_RHD3_dom"/>
</dbReference>
<evidence type="ECO:0000256" key="7">
    <source>
        <dbReference type="ARBA" id="ARBA00022824"/>
    </source>
</evidence>
<evidence type="ECO:0000256" key="13">
    <source>
        <dbReference type="ARBA" id="ARBA00049117"/>
    </source>
</evidence>
<dbReference type="Gene3D" id="1.20.58.420">
    <property type="entry name" value="AHSP"/>
    <property type="match status" value="1"/>
</dbReference>
<keyword evidence="10" id="KW-0443">Lipid metabolism</keyword>
<feature type="transmembrane region" description="Helical" evidence="16">
    <location>
        <begin position="631"/>
        <end position="652"/>
    </location>
</feature>
<evidence type="ECO:0000256" key="8">
    <source>
        <dbReference type="ARBA" id="ARBA00022842"/>
    </source>
</evidence>
<keyword evidence="6" id="KW-0378">Hydrolase</keyword>
<keyword evidence="9 16" id="KW-1133">Transmembrane helix</keyword>
<dbReference type="InParanoid" id="L9KRG6"/>
<feature type="domain" description="LRAT" evidence="18">
    <location>
        <begin position="511"/>
        <end position="627"/>
    </location>
</feature>
<evidence type="ECO:0000313" key="19">
    <source>
        <dbReference type="EMBL" id="ELW65049.1"/>
    </source>
</evidence>
<keyword evidence="7" id="KW-0256">Endoplasmic reticulum</keyword>
<dbReference type="eggNOG" id="KOG2037">
    <property type="taxonomic scope" value="Eukaryota"/>
</dbReference>
<dbReference type="PROSITE" id="PS51934">
    <property type="entry name" value="LRAT"/>
    <property type="match status" value="1"/>
</dbReference>
<dbReference type="EMBL" id="KB320702">
    <property type="protein sequence ID" value="ELW65049.1"/>
    <property type="molecule type" value="Genomic_DNA"/>
</dbReference>
<dbReference type="GO" id="GO:0005525">
    <property type="term" value="F:GTP binding"/>
    <property type="evidence" value="ECO:0007669"/>
    <property type="project" value="UniProtKB-KW"/>
</dbReference>
<dbReference type="FunFam" id="3.90.1720.10:FF:000002">
    <property type="entry name" value="HRAS like suppressor 2"/>
    <property type="match status" value="1"/>
</dbReference>
<evidence type="ECO:0000256" key="6">
    <source>
        <dbReference type="ARBA" id="ARBA00022801"/>
    </source>
</evidence>
<comment type="similarity">
    <text evidence="2">Belongs to the H-rev107 family.</text>
</comment>
<proteinExistence type="inferred from homology"/>
<evidence type="ECO:0000256" key="10">
    <source>
        <dbReference type="ARBA" id="ARBA00023098"/>
    </source>
</evidence>
<sequence>MSGKEGGGSMLSPQRAVAAASRGAGDAMESGKPGPVQVVLVHKDQHSFELEEKALASILLQDHIRDLDVVVVSVAGAFRKGKSFILDFMLRYLYSQKEHGHSNWLGDPEEPLTGFSWRGVSDPETTGIQIWSEVFTVEKPGGKKVAVVLMDTQGAFDSQSTVKDCATIFALSTMTSSVQIYNLSQNIQEDDLQQLQLFTEYGRLAMDEIFQKPFQTLMFLVRDWSFPYEYNYGLQGGMAFLDKRLQVKEHQHEEIQNVRNHIHSCFSDVTCFLLPHPGLQVATSPDFDGKLKDIAGEFKEQLQALIPYVLNPSKLMEKEINGSKVTCRGLLEYFKATAEANNLAAAASAKDIYYNNMEEVCGGEKPYLSPDILEEKHCEFKQLALDHFKKTKKMGGKDFSFRYQQELEEEIKELYENFCKHNGSKNVFSTFRTPAVLFTGIVALYIASGLTGFVGLEIVAQLFNCMVGLLLIALLTWGYIRYSGQYRELGGAIDLGAAYVLEQPEPKPGDLIEIFRPFYRHWAIYIGDGYVIHLAPPSEIAGAGAASIMSALTDKAVVKKELLYDVAGRDKYHVNNKHDDKYSPLPPSKIIQRAEELVGQEVLYKLTSENCEHFVNELRYGVARSDQVRDVVMAAGIAGVGLAAMGLIGVMFSRNKRQKQ</sequence>
<dbReference type="FunCoup" id="L9KRG6">
    <property type="interactions" value="1359"/>
</dbReference>
<dbReference type="InterPro" id="IPR007053">
    <property type="entry name" value="LRAT_dom"/>
</dbReference>
<keyword evidence="11" id="KW-0342">GTP-binding</keyword>
<comment type="catalytic activity">
    <reaction evidence="13">
        <text>GTP + H2O = GDP + phosphate + H(+)</text>
        <dbReference type="Rhea" id="RHEA:19669"/>
        <dbReference type="ChEBI" id="CHEBI:15377"/>
        <dbReference type="ChEBI" id="CHEBI:15378"/>
        <dbReference type="ChEBI" id="CHEBI:37565"/>
        <dbReference type="ChEBI" id="CHEBI:43474"/>
        <dbReference type="ChEBI" id="CHEBI:58189"/>
    </reaction>
    <physiologicalReaction direction="left-to-right" evidence="13">
        <dbReference type="Rhea" id="RHEA:19670"/>
    </physiologicalReaction>
</comment>
<dbReference type="PANTHER" id="PTHR10751">
    <property type="entry name" value="GUANYLATE BINDING PROTEIN"/>
    <property type="match status" value="1"/>
</dbReference>
<evidence type="ECO:0000256" key="3">
    <source>
        <dbReference type="ARBA" id="ARBA00022679"/>
    </source>
</evidence>
<evidence type="ECO:0000256" key="15">
    <source>
        <dbReference type="SAM" id="MobiDB-lite"/>
    </source>
</evidence>
<feature type="compositionally biased region" description="Low complexity" evidence="15">
    <location>
        <begin position="15"/>
        <end position="27"/>
    </location>
</feature>
<dbReference type="GO" id="GO:0006629">
    <property type="term" value="P:lipid metabolic process"/>
    <property type="evidence" value="ECO:0007669"/>
    <property type="project" value="UniProtKB-KW"/>
</dbReference>
<dbReference type="FunFam" id="1.20.58.420:FF:000001">
    <property type="entry name" value="Atlastin-1 isoform 1"/>
    <property type="match status" value="1"/>
</dbReference>
<dbReference type="Pfam" id="PF02263">
    <property type="entry name" value="GBP"/>
    <property type="match status" value="1"/>
</dbReference>
<dbReference type="InterPro" id="IPR015894">
    <property type="entry name" value="Guanylate-bd_N"/>
</dbReference>
<keyword evidence="4 16" id="KW-0812">Transmembrane</keyword>
<evidence type="ECO:0000256" key="16">
    <source>
        <dbReference type="SAM" id="Phobius"/>
    </source>
</evidence>
<dbReference type="GO" id="GO:0016740">
    <property type="term" value="F:transferase activity"/>
    <property type="evidence" value="ECO:0007669"/>
    <property type="project" value="UniProtKB-KW"/>
</dbReference>
<dbReference type="SUPFAM" id="SSF52540">
    <property type="entry name" value="P-loop containing nucleoside triphosphate hydrolases"/>
    <property type="match status" value="1"/>
</dbReference>
<evidence type="ECO:0000259" key="18">
    <source>
        <dbReference type="PROSITE" id="PS51934"/>
    </source>
</evidence>
<evidence type="ECO:0000256" key="4">
    <source>
        <dbReference type="ARBA" id="ARBA00022692"/>
    </source>
</evidence>
<feature type="domain" description="GB1/RHD3-type G" evidence="17">
    <location>
        <begin position="66"/>
        <end position="314"/>
    </location>
</feature>
<dbReference type="CDD" id="cd01851">
    <property type="entry name" value="GBP"/>
    <property type="match status" value="1"/>
</dbReference>
<keyword evidence="8" id="KW-0460">Magnesium</keyword>
<comment type="subcellular location">
    <subcellularLocation>
        <location evidence="1">Endoplasmic reticulum membrane</location>
        <topology evidence="1">Multi-pass membrane protein</topology>
    </subcellularLocation>
</comment>
<dbReference type="Pfam" id="PF04970">
    <property type="entry name" value="LRAT"/>
    <property type="match status" value="1"/>
</dbReference>
<keyword evidence="3" id="KW-0808">Transferase</keyword>
<evidence type="ECO:0000256" key="11">
    <source>
        <dbReference type="ARBA" id="ARBA00023134"/>
    </source>
</evidence>
<dbReference type="PROSITE" id="PS51715">
    <property type="entry name" value="G_GB1_RHD3"/>
    <property type="match status" value="1"/>
</dbReference>
<dbReference type="Proteomes" id="UP000011518">
    <property type="component" value="Unassembled WGS sequence"/>
</dbReference>
<dbReference type="InterPro" id="IPR036543">
    <property type="entry name" value="Guanylate-bd_C_sf"/>
</dbReference>
<organism evidence="19 20">
    <name type="scientific">Tupaia chinensis</name>
    <name type="common">Chinese tree shrew</name>
    <name type="synonym">Tupaia belangeri chinensis</name>
    <dbReference type="NCBI Taxonomy" id="246437"/>
    <lineage>
        <taxon>Eukaryota</taxon>
        <taxon>Metazoa</taxon>
        <taxon>Chordata</taxon>
        <taxon>Craniata</taxon>
        <taxon>Vertebrata</taxon>
        <taxon>Euteleostomi</taxon>
        <taxon>Mammalia</taxon>
        <taxon>Eutheria</taxon>
        <taxon>Euarchontoglires</taxon>
        <taxon>Scandentia</taxon>
        <taxon>Tupaiidae</taxon>
        <taxon>Tupaia</taxon>
    </lineage>
</organism>
<accession>L9KRG6</accession>
<comment type="similarity">
    <text evidence="14">Belongs to the TRAFAC class dynamin-like GTPase superfamily. GB1/RHD3 GTPase family.</text>
</comment>
<keyword evidence="12 16" id="KW-0472">Membrane</keyword>
<evidence type="ECO:0000256" key="9">
    <source>
        <dbReference type="ARBA" id="ARBA00022989"/>
    </source>
</evidence>
<dbReference type="InterPro" id="IPR027417">
    <property type="entry name" value="P-loop_NTPase"/>
</dbReference>
<dbReference type="GO" id="GO:1990809">
    <property type="term" value="P:endoplasmic reticulum tubular network membrane organization"/>
    <property type="evidence" value="ECO:0007669"/>
    <property type="project" value="UniProtKB-ARBA"/>
</dbReference>
<keyword evidence="5" id="KW-0547">Nucleotide-binding</keyword>
<feature type="region of interest" description="Disordered" evidence="15">
    <location>
        <begin position="1"/>
        <end position="31"/>
    </location>
</feature>
<evidence type="ECO:0000256" key="5">
    <source>
        <dbReference type="ARBA" id="ARBA00022741"/>
    </source>
</evidence>
<evidence type="ECO:0000256" key="2">
    <source>
        <dbReference type="ARBA" id="ARBA00007824"/>
    </source>
</evidence>
<feature type="transmembrane region" description="Helical" evidence="16">
    <location>
        <begin position="462"/>
        <end position="480"/>
    </location>
</feature>
<dbReference type="Gene3D" id="3.90.1720.10">
    <property type="entry name" value="endopeptidase domain like (from Nostoc punctiforme)"/>
    <property type="match status" value="1"/>
</dbReference>
<evidence type="ECO:0000313" key="20">
    <source>
        <dbReference type="Proteomes" id="UP000011518"/>
    </source>
</evidence>
<evidence type="ECO:0000256" key="1">
    <source>
        <dbReference type="ARBA" id="ARBA00004477"/>
    </source>
</evidence>
<dbReference type="GO" id="GO:0098826">
    <property type="term" value="C:endoplasmic reticulum tubular network membrane"/>
    <property type="evidence" value="ECO:0007669"/>
    <property type="project" value="UniProtKB-ARBA"/>
</dbReference>
<evidence type="ECO:0000256" key="14">
    <source>
        <dbReference type="PROSITE-ProRule" id="PRU01052"/>
    </source>
</evidence>
<gene>
    <name evidence="19" type="ORF">TREES_T100019367</name>
</gene>
<dbReference type="AlphaFoldDB" id="L9KRG6"/>
<dbReference type="FunFam" id="3.40.50.300:FF:000314">
    <property type="entry name" value="Atlastin-2 isoform 2"/>
    <property type="match status" value="1"/>
</dbReference>
<evidence type="ECO:0000259" key="17">
    <source>
        <dbReference type="PROSITE" id="PS51715"/>
    </source>
</evidence>
<dbReference type="SUPFAM" id="SSF48340">
    <property type="entry name" value="Interferon-induced guanylate-binding protein 1 (GBP1), C-terminal domain"/>
    <property type="match status" value="1"/>
</dbReference>